<dbReference type="AlphaFoldDB" id="A0A9W6X4U4"/>
<accession>A0A9W6X4U4</accession>
<sequence>MVKHGAQAVQLGHGDIYTQCRDAIALLCRRGPQPQFMQVTVVQEFMQYWEVLAQEWCTIAAGQPQKIWTQGQGKFPTLSSILVKVYTAPGSTAGVERHHKVARRVHSAARNRIGAGKEEKQVSVVHNAAVAKLKLRTERQRFETHMV</sequence>
<dbReference type="EMBL" id="BSXT01000638">
    <property type="protein sequence ID" value="GMF31545.1"/>
    <property type="molecule type" value="Genomic_DNA"/>
</dbReference>
<dbReference type="Proteomes" id="UP001165121">
    <property type="component" value="Unassembled WGS sequence"/>
</dbReference>
<protein>
    <submittedName>
        <fullName evidence="2">Unnamed protein product</fullName>
    </submittedName>
</protein>
<dbReference type="OrthoDB" id="98203at2759"/>
<organism evidence="2 3">
    <name type="scientific">Phytophthora fragariaefolia</name>
    <dbReference type="NCBI Taxonomy" id="1490495"/>
    <lineage>
        <taxon>Eukaryota</taxon>
        <taxon>Sar</taxon>
        <taxon>Stramenopiles</taxon>
        <taxon>Oomycota</taxon>
        <taxon>Peronosporomycetes</taxon>
        <taxon>Peronosporales</taxon>
        <taxon>Peronosporaceae</taxon>
        <taxon>Phytophthora</taxon>
    </lineage>
</organism>
<dbReference type="SUPFAM" id="SSF53098">
    <property type="entry name" value="Ribonuclease H-like"/>
    <property type="match status" value="1"/>
</dbReference>
<proteinExistence type="predicted"/>
<evidence type="ECO:0000313" key="3">
    <source>
        <dbReference type="Proteomes" id="UP001165121"/>
    </source>
</evidence>
<keyword evidence="3" id="KW-1185">Reference proteome</keyword>
<feature type="domain" description="HAT C-terminal dimerisation" evidence="1">
    <location>
        <begin position="63"/>
        <end position="122"/>
    </location>
</feature>
<name>A0A9W6X4U4_9STRA</name>
<gene>
    <name evidence="2" type="ORF">Pfra01_000727100</name>
</gene>
<dbReference type="Pfam" id="PF05699">
    <property type="entry name" value="Dimer_Tnp_hAT"/>
    <property type="match status" value="1"/>
</dbReference>
<reference evidence="2" key="1">
    <citation type="submission" date="2023-04" db="EMBL/GenBank/DDBJ databases">
        <title>Phytophthora fragariaefolia NBRC 109709.</title>
        <authorList>
            <person name="Ichikawa N."/>
            <person name="Sato H."/>
            <person name="Tonouchi N."/>
        </authorList>
    </citation>
    <scope>NUCLEOTIDE SEQUENCE</scope>
    <source>
        <strain evidence="2">NBRC 109709</strain>
    </source>
</reference>
<dbReference type="GO" id="GO:0046983">
    <property type="term" value="F:protein dimerization activity"/>
    <property type="evidence" value="ECO:0007669"/>
    <property type="project" value="InterPro"/>
</dbReference>
<dbReference type="InterPro" id="IPR008906">
    <property type="entry name" value="HATC_C_dom"/>
</dbReference>
<dbReference type="InterPro" id="IPR012337">
    <property type="entry name" value="RNaseH-like_sf"/>
</dbReference>
<evidence type="ECO:0000259" key="1">
    <source>
        <dbReference type="Pfam" id="PF05699"/>
    </source>
</evidence>
<comment type="caution">
    <text evidence="2">The sequence shown here is derived from an EMBL/GenBank/DDBJ whole genome shotgun (WGS) entry which is preliminary data.</text>
</comment>
<evidence type="ECO:0000313" key="2">
    <source>
        <dbReference type="EMBL" id="GMF31545.1"/>
    </source>
</evidence>